<dbReference type="Proteomes" id="UP000284403">
    <property type="component" value="Unassembled WGS sequence"/>
</dbReference>
<evidence type="ECO:0000256" key="1">
    <source>
        <dbReference type="SAM" id="MobiDB-lite"/>
    </source>
</evidence>
<reference evidence="2 3" key="1">
    <citation type="journal article" date="2018" name="BMC Genomics">
        <title>Genomic comparison of Trypanosoma conorhini and Trypanosoma rangeli to Trypanosoma cruzi strains of high and low virulence.</title>
        <authorList>
            <person name="Bradwell K.R."/>
            <person name="Koparde V.N."/>
            <person name="Matveyev A.V."/>
            <person name="Serrano M.G."/>
            <person name="Alves J.M."/>
            <person name="Parikh H."/>
            <person name="Huang B."/>
            <person name="Lee V."/>
            <person name="Espinosa-Alvarez O."/>
            <person name="Ortiz P.A."/>
            <person name="Costa-Martins A.G."/>
            <person name="Teixeira M.M."/>
            <person name="Buck G.A."/>
        </authorList>
    </citation>
    <scope>NUCLEOTIDE SEQUENCE [LARGE SCALE GENOMIC DNA]</scope>
    <source>
        <strain evidence="2 3">025E</strain>
    </source>
</reference>
<dbReference type="GeneID" id="40321872"/>
<comment type="caution">
    <text evidence="2">The sequence shown here is derived from an EMBL/GenBank/DDBJ whole genome shotgun (WGS) entry which is preliminary data.</text>
</comment>
<feature type="region of interest" description="Disordered" evidence="1">
    <location>
        <begin position="1"/>
        <end position="24"/>
    </location>
</feature>
<dbReference type="EMBL" id="MKKU01000724">
    <property type="protein sequence ID" value="RNF03392.1"/>
    <property type="molecule type" value="Genomic_DNA"/>
</dbReference>
<accession>A0A422ND81</accession>
<keyword evidence="3" id="KW-1185">Reference proteome</keyword>
<evidence type="ECO:0000313" key="3">
    <source>
        <dbReference type="Proteomes" id="UP000284403"/>
    </source>
</evidence>
<sequence>MKSRLCRTGRAPSSRSLLRRSARGRPLIKRHRRQPVESCSEFSIASAVARADDLEDEWKLDGARQQQQKQTWNGQGEKEGTRGWGAECFAFASLRKSLSLCLPLLLAPTWHPT</sequence>
<gene>
    <name evidence="2" type="ORF">Tco025E_08261</name>
</gene>
<organism evidence="2 3">
    <name type="scientific">Trypanosoma conorhini</name>
    <dbReference type="NCBI Taxonomy" id="83891"/>
    <lineage>
        <taxon>Eukaryota</taxon>
        <taxon>Discoba</taxon>
        <taxon>Euglenozoa</taxon>
        <taxon>Kinetoplastea</taxon>
        <taxon>Metakinetoplastina</taxon>
        <taxon>Trypanosomatida</taxon>
        <taxon>Trypanosomatidae</taxon>
        <taxon>Trypanosoma</taxon>
    </lineage>
</organism>
<name>A0A422ND81_9TRYP</name>
<dbReference type="AlphaFoldDB" id="A0A422ND81"/>
<proteinExistence type="predicted"/>
<feature type="region of interest" description="Disordered" evidence="1">
    <location>
        <begin position="59"/>
        <end position="81"/>
    </location>
</feature>
<evidence type="ECO:0000313" key="2">
    <source>
        <dbReference type="EMBL" id="RNF03392.1"/>
    </source>
</evidence>
<protein>
    <submittedName>
        <fullName evidence="2">Uncharacterized protein</fullName>
    </submittedName>
</protein>
<dbReference type="RefSeq" id="XP_029224834.1">
    <property type="nucleotide sequence ID" value="XM_029375116.1"/>
</dbReference>